<evidence type="ECO:0000256" key="4">
    <source>
        <dbReference type="ARBA" id="ARBA00023049"/>
    </source>
</evidence>
<dbReference type="InterPro" id="IPR036005">
    <property type="entry name" value="Creatinase/aminopeptidase-like"/>
</dbReference>
<dbReference type="EMBL" id="JACNJZ010000165">
    <property type="protein sequence ID" value="MBC8318472.1"/>
    <property type="molecule type" value="Genomic_DNA"/>
</dbReference>
<dbReference type="InterPro" id="IPR001714">
    <property type="entry name" value="Pept_M24_MAP"/>
</dbReference>
<evidence type="ECO:0000256" key="1">
    <source>
        <dbReference type="ARBA" id="ARBA00022670"/>
    </source>
</evidence>
<dbReference type="PANTHER" id="PTHR46112:SF3">
    <property type="entry name" value="AMINOPEPTIDASE YPDF"/>
    <property type="match status" value="1"/>
</dbReference>
<accession>A0A8J6TG74</accession>
<dbReference type="InterPro" id="IPR050659">
    <property type="entry name" value="Peptidase_M24B"/>
</dbReference>
<evidence type="ECO:0000313" key="8">
    <source>
        <dbReference type="Proteomes" id="UP000614424"/>
    </source>
</evidence>
<dbReference type="InterPro" id="IPR000994">
    <property type="entry name" value="Pept_M24"/>
</dbReference>
<dbReference type="PANTHER" id="PTHR46112">
    <property type="entry name" value="AMINOPEPTIDASE"/>
    <property type="match status" value="1"/>
</dbReference>
<comment type="caution">
    <text evidence="7">The sequence shown here is derived from an EMBL/GenBank/DDBJ whole genome shotgun (WGS) entry which is preliminary data.</text>
</comment>
<evidence type="ECO:0000256" key="3">
    <source>
        <dbReference type="ARBA" id="ARBA00022801"/>
    </source>
</evidence>
<evidence type="ECO:0000259" key="5">
    <source>
        <dbReference type="Pfam" id="PF00557"/>
    </source>
</evidence>
<keyword evidence="2" id="KW-0479">Metal-binding</keyword>
<proteinExistence type="predicted"/>
<dbReference type="GO" id="GO:0004177">
    <property type="term" value="F:aminopeptidase activity"/>
    <property type="evidence" value="ECO:0007669"/>
    <property type="project" value="UniProtKB-KW"/>
</dbReference>
<keyword evidence="4" id="KW-0482">Metalloprotease</keyword>
<dbReference type="InterPro" id="IPR000587">
    <property type="entry name" value="Creatinase_N"/>
</dbReference>
<evidence type="ECO:0000313" key="7">
    <source>
        <dbReference type="EMBL" id="MBC8318472.1"/>
    </source>
</evidence>
<dbReference type="GO" id="GO:0006508">
    <property type="term" value="P:proteolysis"/>
    <property type="evidence" value="ECO:0007669"/>
    <property type="project" value="UniProtKB-KW"/>
</dbReference>
<keyword evidence="7" id="KW-0031">Aminopeptidase</keyword>
<gene>
    <name evidence="7" type="ORF">H8E41_11245</name>
</gene>
<dbReference type="GO" id="GO:0008235">
    <property type="term" value="F:metalloexopeptidase activity"/>
    <property type="evidence" value="ECO:0007669"/>
    <property type="project" value="UniProtKB-ARBA"/>
</dbReference>
<evidence type="ECO:0000256" key="2">
    <source>
        <dbReference type="ARBA" id="ARBA00022723"/>
    </source>
</evidence>
<dbReference type="SUPFAM" id="SSF55920">
    <property type="entry name" value="Creatinase/aminopeptidase"/>
    <property type="match status" value="1"/>
</dbReference>
<dbReference type="PRINTS" id="PR00599">
    <property type="entry name" value="MAPEPTIDASE"/>
</dbReference>
<dbReference type="Gene3D" id="3.90.230.10">
    <property type="entry name" value="Creatinase/methionine aminopeptidase superfamily"/>
    <property type="match status" value="1"/>
</dbReference>
<dbReference type="Gene3D" id="3.40.350.10">
    <property type="entry name" value="Creatinase/prolidase N-terminal domain"/>
    <property type="match status" value="1"/>
</dbReference>
<feature type="domain" description="Creatinase N-terminal" evidence="6">
    <location>
        <begin position="7"/>
        <end position="139"/>
    </location>
</feature>
<reference evidence="7 8" key="1">
    <citation type="submission" date="2020-08" db="EMBL/GenBank/DDBJ databases">
        <title>Bridging the membrane lipid divide: bacteria of the FCB group superphylum have the potential to synthesize archaeal ether lipids.</title>
        <authorList>
            <person name="Villanueva L."/>
            <person name="Von Meijenfeldt F.A.B."/>
            <person name="Westbye A.B."/>
            <person name="Yadav S."/>
            <person name="Hopmans E.C."/>
            <person name="Dutilh B.E."/>
            <person name="Sinninghe Damste J.S."/>
        </authorList>
    </citation>
    <scope>NUCLEOTIDE SEQUENCE [LARGE SCALE GENOMIC DNA]</scope>
    <source>
        <strain evidence="7">NIOZ-UU47</strain>
    </source>
</reference>
<dbReference type="InterPro" id="IPR029149">
    <property type="entry name" value="Creatin/AminoP/Spt16_N"/>
</dbReference>
<dbReference type="SUPFAM" id="SSF53092">
    <property type="entry name" value="Creatinase/prolidase N-terminal domain"/>
    <property type="match status" value="1"/>
</dbReference>
<dbReference type="Pfam" id="PF01321">
    <property type="entry name" value="Creatinase_N"/>
    <property type="match status" value="1"/>
</dbReference>
<dbReference type="Pfam" id="PF00557">
    <property type="entry name" value="Peptidase_M24"/>
    <property type="match status" value="1"/>
</dbReference>
<keyword evidence="1" id="KW-0645">Protease</keyword>
<dbReference type="PROSITE" id="PS00491">
    <property type="entry name" value="PROLINE_PEPTIDASE"/>
    <property type="match status" value="1"/>
</dbReference>
<dbReference type="GO" id="GO:0046872">
    <property type="term" value="F:metal ion binding"/>
    <property type="evidence" value="ECO:0007669"/>
    <property type="project" value="UniProtKB-KW"/>
</dbReference>
<keyword evidence="3" id="KW-0378">Hydrolase</keyword>
<sequence length="365" mass="40365">MMPPSLSTLQKALKRKKLDAVLITQPENRRYLSGYTATDSSISESSGVLLIPAQGSPFLLTDSRFDIHAREEANGFEVALYPKGLHALLKNLLPRLGIKRLGFESHYVLHSTADKMTRVLGKKNVELVPLTGLIEKMRIRKTSEEIEKIEKSVLLNEQVFQEVYRQLKPGMTEVEVALHIETVMRLKGAERPSFDTIVAAGPNSALPHAVPTSRPLQENEPIVIDMGLILDGYCSDMTRTVVLGTPDNKTRTLFRLVRKAQKEGMAAIKAGVIARDVDRAARQVIEKAGYGDRFGHGLGHGVGIAVHEPPSLGKRSRKKLKEGMVVTVEPGIYLPGWGGIRLENMVEVQTGGCRIFNRDTTFLDI</sequence>
<organism evidence="7 8">
    <name type="scientific">Candidatus Desulfobia pelagia</name>
    <dbReference type="NCBI Taxonomy" id="2841692"/>
    <lineage>
        <taxon>Bacteria</taxon>
        <taxon>Pseudomonadati</taxon>
        <taxon>Thermodesulfobacteriota</taxon>
        <taxon>Desulfobulbia</taxon>
        <taxon>Desulfobulbales</taxon>
        <taxon>Desulfobulbaceae</taxon>
        <taxon>Candidatus Desulfobia</taxon>
    </lineage>
</organism>
<dbReference type="CDD" id="cd01092">
    <property type="entry name" value="APP-like"/>
    <property type="match status" value="1"/>
</dbReference>
<evidence type="ECO:0000259" key="6">
    <source>
        <dbReference type="Pfam" id="PF01321"/>
    </source>
</evidence>
<name>A0A8J6TG74_9BACT</name>
<dbReference type="InterPro" id="IPR001131">
    <property type="entry name" value="Peptidase_M24B_aminopep-P_CS"/>
</dbReference>
<dbReference type="AlphaFoldDB" id="A0A8J6TG74"/>
<feature type="domain" description="Peptidase M24" evidence="5">
    <location>
        <begin position="147"/>
        <end position="349"/>
    </location>
</feature>
<protein>
    <submittedName>
        <fullName evidence="7">Aminopeptidase P family protein</fullName>
    </submittedName>
</protein>
<dbReference type="Proteomes" id="UP000614424">
    <property type="component" value="Unassembled WGS sequence"/>
</dbReference>